<sequence>MFKAVIIDDELNVRARLRELIDWEELGFVLAGEADNGEDAYRLLLAEKPDLAITDIRIPVFNGLELIRKAIPELPHCHFILLSGYGDFEYAREAIRFGVRNYLLKPVGEEELRLAVRTVKEELVRRCEQDRMIGKGMEALREKWAADALHGANASGLPQRATELKLTLEDVRYSVFVVDWTNEGEASHDEAEEEEKLLDTLFRLAIEQALLPFGNPIIVTDEQERYIVLHLAPVGPAAQANGLSRLEPRVLAQRVLEQCGEVLDGQVTVGYGEAVARLADVSSSFAQAVQAVEGKFVLGRNKAIGYPDVAGNSAAGSWNKLAEFDRSGLEEAIRSLDLDNVRNETKRLFSALRELSSGPALIRGILTENLVAALRILIRIHGDAGEVLGDGFKLDDWFDKLTLDELEGRFYDVCAKIVDYIRLARRNRPGKLVEQMQDYIDENYAEEITLKSISRIFFMNPVYLGQLFKSETGIGYHQYLTQVRIRAAKKLLDEKDWGVSEIAERVGYKVARNFYIAFKKYAHCTPNEYRSRGQASANDRPN</sequence>
<evidence type="ECO:0000256" key="6">
    <source>
        <dbReference type="ARBA" id="ARBA00023125"/>
    </source>
</evidence>
<keyword evidence="5" id="KW-0805">Transcription regulation</keyword>
<dbReference type="PROSITE" id="PS50110">
    <property type="entry name" value="RESPONSE_REGULATORY"/>
    <property type="match status" value="1"/>
</dbReference>
<dbReference type="Gene3D" id="3.40.50.2300">
    <property type="match status" value="1"/>
</dbReference>
<dbReference type="InterPro" id="IPR001789">
    <property type="entry name" value="Sig_transdc_resp-reg_receiver"/>
</dbReference>
<keyword evidence="2" id="KW-0963">Cytoplasm</keyword>
<dbReference type="SUPFAM" id="SSF46689">
    <property type="entry name" value="Homeodomain-like"/>
    <property type="match status" value="2"/>
</dbReference>
<dbReference type="GO" id="GO:0043565">
    <property type="term" value="F:sequence-specific DNA binding"/>
    <property type="evidence" value="ECO:0007669"/>
    <property type="project" value="InterPro"/>
</dbReference>
<name>A0A841SUP5_9BACL</name>
<evidence type="ECO:0000256" key="4">
    <source>
        <dbReference type="ARBA" id="ARBA00023012"/>
    </source>
</evidence>
<dbReference type="RefSeq" id="WP_185118835.1">
    <property type="nucleotide sequence ID" value="NZ_JACJVQ010000005.1"/>
</dbReference>
<keyword evidence="4" id="KW-0902">Two-component regulatory system</keyword>
<dbReference type="InterPro" id="IPR018060">
    <property type="entry name" value="HTH_AraC"/>
</dbReference>
<evidence type="ECO:0000256" key="3">
    <source>
        <dbReference type="ARBA" id="ARBA00022553"/>
    </source>
</evidence>
<keyword evidence="6" id="KW-0238">DNA-binding</keyword>
<dbReference type="InterPro" id="IPR051552">
    <property type="entry name" value="HptR"/>
</dbReference>
<evidence type="ECO:0000256" key="5">
    <source>
        <dbReference type="ARBA" id="ARBA00023015"/>
    </source>
</evidence>
<comment type="caution">
    <text evidence="11">The sequence shown here is derived from an EMBL/GenBank/DDBJ whole genome shotgun (WGS) entry which is preliminary data.</text>
</comment>
<dbReference type="EMBL" id="JACJVQ010000005">
    <property type="protein sequence ID" value="MBB6633600.1"/>
    <property type="molecule type" value="Genomic_DNA"/>
</dbReference>
<evidence type="ECO:0000259" key="9">
    <source>
        <dbReference type="PROSITE" id="PS01124"/>
    </source>
</evidence>
<dbReference type="SMART" id="SM00448">
    <property type="entry name" value="REC"/>
    <property type="match status" value="1"/>
</dbReference>
<reference evidence="11 12" key="1">
    <citation type="submission" date="2020-08" db="EMBL/GenBank/DDBJ databases">
        <title>Cohnella phylogeny.</title>
        <authorList>
            <person name="Dunlap C."/>
        </authorList>
    </citation>
    <scope>NUCLEOTIDE SEQUENCE [LARGE SCALE GENOMIC DNA]</scope>
    <source>
        <strain evidence="11 12">DSM 25241</strain>
    </source>
</reference>
<keyword evidence="7" id="KW-0804">Transcription</keyword>
<dbReference type="PROSITE" id="PS01124">
    <property type="entry name" value="HTH_ARAC_FAMILY_2"/>
    <property type="match status" value="1"/>
</dbReference>
<dbReference type="Pfam" id="PF17853">
    <property type="entry name" value="GGDEF_2"/>
    <property type="match status" value="1"/>
</dbReference>
<feature type="domain" description="Response regulatory" evidence="10">
    <location>
        <begin position="3"/>
        <end position="120"/>
    </location>
</feature>
<dbReference type="Gene3D" id="1.10.10.60">
    <property type="entry name" value="Homeodomain-like"/>
    <property type="match status" value="2"/>
</dbReference>
<dbReference type="Pfam" id="PF12833">
    <property type="entry name" value="HTH_18"/>
    <property type="match status" value="1"/>
</dbReference>
<organism evidence="11 12">
    <name type="scientific">Cohnella thailandensis</name>
    <dbReference type="NCBI Taxonomy" id="557557"/>
    <lineage>
        <taxon>Bacteria</taxon>
        <taxon>Bacillati</taxon>
        <taxon>Bacillota</taxon>
        <taxon>Bacilli</taxon>
        <taxon>Bacillales</taxon>
        <taxon>Paenibacillaceae</taxon>
        <taxon>Cohnella</taxon>
    </lineage>
</organism>
<dbReference type="GO" id="GO:0005737">
    <property type="term" value="C:cytoplasm"/>
    <property type="evidence" value="ECO:0007669"/>
    <property type="project" value="UniProtKB-SubCell"/>
</dbReference>
<evidence type="ECO:0000259" key="10">
    <source>
        <dbReference type="PROSITE" id="PS50110"/>
    </source>
</evidence>
<comment type="subcellular location">
    <subcellularLocation>
        <location evidence="1">Cytoplasm</location>
    </subcellularLocation>
</comment>
<dbReference type="Pfam" id="PF00072">
    <property type="entry name" value="Response_reg"/>
    <property type="match status" value="1"/>
</dbReference>
<dbReference type="InterPro" id="IPR011006">
    <property type="entry name" value="CheY-like_superfamily"/>
</dbReference>
<dbReference type="InterPro" id="IPR009057">
    <property type="entry name" value="Homeodomain-like_sf"/>
</dbReference>
<evidence type="ECO:0000256" key="8">
    <source>
        <dbReference type="PROSITE-ProRule" id="PRU00169"/>
    </source>
</evidence>
<dbReference type="PANTHER" id="PTHR42713">
    <property type="entry name" value="HISTIDINE KINASE-RELATED"/>
    <property type="match status" value="1"/>
</dbReference>
<dbReference type="SMART" id="SM00342">
    <property type="entry name" value="HTH_ARAC"/>
    <property type="match status" value="1"/>
</dbReference>
<dbReference type="AlphaFoldDB" id="A0A841SUP5"/>
<evidence type="ECO:0000256" key="1">
    <source>
        <dbReference type="ARBA" id="ARBA00004496"/>
    </source>
</evidence>
<dbReference type="PANTHER" id="PTHR42713:SF3">
    <property type="entry name" value="TRANSCRIPTIONAL REGULATORY PROTEIN HPTR"/>
    <property type="match status" value="1"/>
</dbReference>
<protein>
    <submittedName>
        <fullName evidence="11">Response regulator</fullName>
    </submittedName>
</protein>
<gene>
    <name evidence="11" type="ORF">H7B67_05730</name>
</gene>
<dbReference type="SUPFAM" id="SSF52172">
    <property type="entry name" value="CheY-like"/>
    <property type="match status" value="1"/>
</dbReference>
<evidence type="ECO:0000256" key="2">
    <source>
        <dbReference type="ARBA" id="ARBA00022490"/>
    </source>
</evidence>
<dbReference type="Proteomes" id="UP000535838">
    <property type="component" value="Unassembled WGS sequence"/>
</dbReference>
<accession>A0A841SUP5</accession>
<feature type="modified residue" description="4-aspartylphosphate" evidence="8">
    <location>
        <position position="55"/>
    </location>
</feature>
<feature type="domain" description="HTH araC/xylS-type" evidence="9">
    <location>
        <begin position="434"/>
        <end position="532"/>
    </location>
</feature>
<dbReference type="GO" id="GO:0003700">
    <property type="term" value="F:DNA-binding transcription factor activity"/>
    <property type="evidence" value="ECO:0007669"/>
    <property type="project" value="InterPro"/>
</dbReference>
<evidence type="ECO:0000313" key="12">
    <source>
        <dbReference type="Proteomes" id="UP000535838"/>
    </source>
</evidence>
<evidence type="ECO:0000313" key="11">
    <source>
        <dbReference type="EMBL" id="MBB6633600.1"/>
    </source>
</evidence>
<evidence type="ECO:0000256" key="7">
    <source>
        <dbReference type="ARBA" id="ARBA00023163"/>
    </source>
</evidence>
<proteinExistence type="predicted"/>
<keyword evidence="3 8" id="KW-0597">Phosphoprotein</keyword>
<keyword evidence="12" id="KW-1185">Reference proteome</keyword>
<dbReference type="CDD" id="cd17536">
    <property type="entry name" value="REC_YesN-like"/>
    <property type="match status" value="1"/>
</dbReference>
<dbReference type="InterPro" id="IPR041522">
    <property type="entry name" value="CdaR_GGDEF"/>
</dbReference>
<dbReference type="GO" id="GO:0000160">
    <property type="term" value="P:phosphorelay signal transduction system"/>
    <property type="evidence" value="ECO:0007669"/>
    <property type="project" value="UniProtKB-KW"/>
</dbReference>